<sequence>MKNPHLNSFAATTLAINFLRFLSHTTLKRGTTGINDSAFMMSVMSILLSLATDAVSANILLPHVMGETTQRIAVQICTLLP</sequence>
<name>A0A0B7BH51_9EUPU</name>
<protein>
    <submittedName>
        <fullName evidence="2">Uncharacterized protein</fullName>
    </submittedName>
</protein>
<dbReference type="EMBL" id="HACG01045809">
    <property type="protein sequence ID" value="CEK92674.1"/>
    <property type="molecule type" value="Transcribed_RNA"/>
</dbReference>
<proteinExistence type="predicted"/>
<reference evidence="2" key="1">
    <citation type="submission" date="2014-12" db="EMBL/GenBank/DDBJ databases">
        <title>Insight into the proteome of Arion vulgaris.</title>
        <authorList>
            <person name="Aradska J."/>
            <person name="Bulat T."/>
            <person name="Smidak R."/>
            <person name="Sarate P."/>
            <person name="Gangsoo J."/>
            <person name="Sialana F."/>
            <person name="Bilban M."/>
            <person name="Lubec G."/>
        </authorList>
    </citation>
    <scope>NUCLEOTIDE SEQUENCE</scope>
    <source>
        <tissue evidence="2">Skin</tissue>
    </source>
</reference>
<evidence type="ECO:0000313" key="2">
    <source>
        <dbReference type="EMBL" id="CEK92674.1"/>
    </source>
</evidence>
<keyword evidence="1" id="KW-0812">Transmembrane</keyword>
<gene>
    <name evidence="2" type="primary">ORF189569</name>
</gene>
<dbReference type="AlphaFoldDB" id="A0A0B7BH51"/>
<evidence type="ECO:0000256" key="1">
    <source>
        <dbReference type="SAM" id="Phobius"/>
    </source>
</evidence>
<accession>A0A0B7BH51</accession>
<organism evidence="2">
    <name type="scientific">Arion vulgaris</name>
    <dbReference type="NCBI Taxonomy" id="1028688"/>
    <lineage>
        <taxon>Eukaryota</taxon>
        <taxon>Metazoa</taxon>
        <taxon>Spiralia</taxon>
        <taxon>Lophotrochozoa</taxon>
        <taxon>Mollusca</taxon>
        <taxon>Gastropoda</taxon>
        <taxon>Heterobranchia</taxon>
        <taxon>Euthyneura</taxon>
        <taxon>Panpulmonata</taxon>
        <taxon>Eupulmonata</taxon>
        <taxon>Stylommatophora</taxon>
        <taxon>Helicina</taxon>
        <taxon>Arionoidea</taxon>
        <taxon>Arionidae</taxon>
        <taxon>Arion</taxon>
    </lineage>
</organism>
<keyword evidence="1" id="KW-1133">Transmembrane helix</keyword>
<keyword evidence="1" id="KW-0472">Membrane</keyword>
<feature type="transmembrane region" description="Helical" evidence="1">
    <location>
        <begin position="39"/>
        <end position="61"/>
    </location>
</feature>